<keyword evidence="1" id="KW-0472">Membrane</keyword>
<feature type="transmembrane region" description="Helical" evidence="1">
    <location>
        <begin position="57"/>
        <end position="79"/>
    </location>
</feature>
<keyword evidence="1" id="KW-0812">Transmembrane</keyword>
<protein>
    <submittedName>
        <fullName evidence="2">Uncharacterized protein</fullName>
    </submittedName>
</protein>
<evidence type="ECO:0000313" key="2">
    <source>
        <dbReference type="EMBL" id="TMX03344.1"/>
    </source>
</evidence>
<proteinExistence type="predicted"/>
<dbReference type="EMBL" id="RXGB01000446">
    <property type="protein sequence ID" value="TMX03344.1"/>
    <property type="molecule type" value="Genomic_DNA"/>
</dbReference>
<reference evidence="2" key="1">
    <citation type="submission" date="2019-05" db="EMBL/GenBank/DDBJ databases">
        <title>The de novo reference genome and transcriptome assemblies of the wild tomato species Solanum chilense.</title>
        <authorList>
            <person name="Stam R."/>
            <person name="Nosenko T."/>
            <person name="Hoerger A.C."/>
            <person name="Stephan W."/>
            <person name="Seidel M.A."/>
            <person name="Kuhn J.M.M."/>
            <person name="Haberer G."/>
            <person name="Tellier A."/>
        </authorList>
    </citation>
    <scope>NUCLEOTIDE SEQUENCE</scope>
    <source>
        <tissue evidence="2">Mature leaves</tissue>
    </source>
</reference>
<keyword evidence="1" id="KW-1133">Transmembrane helix</keyword>
<organism evidence="2">
    <name type="scientific">Solanum chilense</name>
    <name type="common">Tomato</name>
    <name type="synonym">Lycopersicon chilense</name>
    <dbReference type="NCBI Taxonomy" id="4083"/>
    <lineage>
        <taxon>Eukaryota</taxon>
        <taxon>Viridiplantae</taxon>
        <taxon>Streptophyta</taxon>
        <taxon>Embryophyta</taxon>
        <taxon>Tracheophyta</taxon>
        <taxon>Spermatophyta</taxon>
        <taxon>Magnoliopsida</taxon>
        <taxon>eudicotyledons</taxon>
        <taxon>Gunneridae</taxon>
        <taxon>Pentapetalae</taxon>
        <taxon>asterids</taxon>
        <taxon>lamiids</taxon>
        <taxon>Solanales</taxon>
        <taxon>Solanaceae</taxon>
        <taxon>Solanoideae</taxon>
        <taxon>Solaneae</taxon>
        <taxon>Solanum</taxon>
        <taxon>Solanum subgen. Lycopersicon</taxon>
    </lineage>
</organism>
<name>A0A6N2CE67_SOLCI</name>
<dbReference type="AlphaFoldDB" id="A0A6N2CE67"/>
<gene>
    <name evidence="2" type="ORF">EJD97_016877</name>
</gene>
<evidence type="ECO:0000256" key="1">
    <source>
        <dbReference type="SAM" id="Phobius"/>
    </source>
</evidence>
<comment type="caution">
    <text evidence="2">The sequence shown here is derived from an EMBL/GenBank/DDBJ whole genome shotgun (WGS) entry which is preliminary data.</text>
</comment>
<sequence>MYKNGVSVCYKINYFRLNAKKGSMCDLKDLTFSAFCYCYKSSISNNSFLWRPLNAFYLHKVFVIAILMLLLFFFIFILLKLNVVGCPIIWQFNYCH</sequence>
<accession>A0A6N2CE67</accession>